<dbReference type="EMBL" id="JASPKZ010009828">
    <property type="protein sequence ID" value="KAJ9575609.1"/>
    <property type="molecule type" value="Genomic_DNA"/>
</dbReference>
<keyword evidence="3" id="KW-1185">Reference proteome</keyword>
<gene>
    <name evidence="2" type="ORF">L9F63_007543</name>
</gene>
<protein>
    <submittedName>
        <fullName evidence="2">Uncharacterized protein</fullName>
    </submittedName>
</protein>
<comment type="caution">
    <text evidence="2">The sequence shown here is derived from an EMBL/GenBank/DDBJ whole genome shotgun (WGS) entry which is preliminary data.</text>
</comment>
<dbReference type="AlphaFoldDB" id="A0AAD8E3P7"/>
<name>A0AAD8E3P7_DIPPU</name>
<reference evidence="2" key="1">
    <citation type="journal article" date="2023" name="IScience">
        <title>Live-bearing cockroach genome reveals convergent evolutionary mechanisms linked to viviparity in insects and beyond.</title>
        <authorList>
            <person name="Fouks B."/>
            <person name="Harrison M.C."/>
            <person name="Mikhailova A.A."/>
            <person name="Marchal E."/>
            <person name="English S."/>
            <person name="Carruthers M."/>
            <person name="Jennings E.C."/>
            <person name="Chiamaka E.L."/>
            <person name="Frigard R.A."/>
            <person name="Pippel M."/>
            <person name="Attardo G.M."/>
            <person name="Benoit J.B."/>
            <person name="Bornberg-Bauer E."/>
            <person name="Tobe S.S."/>
        </authorList>
    </citation>
    <scope>NUCLEOTIDE SEQUENCE</scope>
    <source>
        <strain evidence="2">Stay&amp;Tobe</strain>
    </source>
</reference>
<dbReference type="Proteomes" id="UP001233999">
    <property type="component" value="Unassembled WGS sequence"/>
</dbReference>
<evidence type="ECO:0000256" key="1">
    <source>
        <dbReference type="SAM" id="MobiDB-lite"/>
    </source>
</evidence>
<evidence type="ECO:0000313" key="3">
    <source>
        <dbReference type="Proteomes" id="UP001233999"/>
    </source>
</evidence>
<proteinExistence type="predicted"/>
<evidence type="ECO:0000313" key="2">
    <source>
        <dbReference type="EMBL" id="KAJ9575609.1"/>
    </source>
</evidence>
<feature type="region of interest" description="Disordered" evidence="1">
    <location>
        <begin position="1"/>
        <end position="22"/>
    </location>
</feature>
<organism evidence="2 3">
    <name type="scientific">Diploptera punctata</name>
    <name type="common">Pacific beetle cockroach</name>
    <dbReference type="NCBI Taxonomy" id="6984"/>
    <lineage>
        <taxon>Eukaryota</taxon>
        <taxon>Metazoa</taxon>
        <taxon>Ecdysozoa</taxon>
        <taxon>Arthropoda</taxon>
        <taxon>Hexapoda</taxon>
        <taxon>Insecta</taxon>
        <taxon>Pterygota</taxon>
        <taxon>Neoptera</taxon>
        <taxon>Polyneoptera</taxon>
        <taxon>Dictyoptera</taxon>
        <taxon>Blattodea</taxon>
        <taxon>Blaberoidea</taxon>
        <taxon>Blaberidae</taxon>
        <taxon>Diplopterinae</taxon>
        <taxon>Diploptera</taxon>
    </lineage>
</organism>
<reference evidence="2" key="2">
    <citation type="submission" date="2023-05" db="EMBL/GenBank/DDBJ databases">
        <authorList>
            <person name="Fouks B."/>
        </authorList>
    </citation>
    <scope>NUCLEOTIDE SEQUENCE</scope>
    <source>
        <strain evidence="2">Stay&amp;Tobe</strain>
        <tissue evidence="2">Testes</tissue>
    </source>
</reference>
<accession>A0AAD8E3P7</accession>
<feature type="non-terminal residue" evidence="2">
    <location>
        <position position="56"/>
    </location>
</feature>
<sequence length="56" mass="6367">TAGKQSEPQDNHHSEATIHERELHRSLLTRNLINASYVPPGIIEMADSRCETDIKR</sequence>
<feature type="compositionally biased region" description="Basic and acidic residues" evidence="1">
    <location>
        <begin position="7"/>
        <end position="22"/>
    </location>
</feature>
<feature type="non-terminal residue" evidence="2">
    <location>
        <position position="1"/>
    </location>
</feature>